<dbReference type="RefSeq" id="XP_014182812.1">
    <property type="nucleotide sequence ID" value="XM_014327337.1"/>
</dbReference>
<gene>
    <name evidence="2" type="ORF">A1Q1_07088</name>
</gene>
<evidence type="ECO:0000313" key="2">
    <source>
        <dbReference type="EMBL" id="EJT51676.1"/>
    </source>
</evidence>
<dbReference type="GO" id="GO:0004045">
    <property type="term" value="F:peptidyl-tRNA hydrolase activity"/>
    <property type="evidence" value="ECO:0007669"/>
    <property type="project" value="TreeGrafter"/>
</dbReference>
<proteinExistence type="predicted"/>
<dbReference type="SUPFAM" id="SSF110916">
    <property type="entry name" value="Peptidyl-tRNA hydrolase domain-like"/>
    <property type="match status" value="1"/>
</dbReference>
<name>J5TMS6_TRIAS</name>
<dbReference type="EMBL" id="ALBS01000048">
    <property type="protein sequence ID" value="EJT51676.1"/>
    <property type="molecule type" value="Genomic_DNA"/>
</dbReference>
<evidence type="ECO:0000313" key="3">
    <source>
        <dbReference type="Proteomes" id="UP000002748"/>
    </source>
</evidence>
<dbReference type="PANTHER" id="PTHR11075:SF54">
    <property type="entry name" value="LARGE RIBOSOMAL SUBUNIT PROTEIN ML62"/>
    <property type="match status" value="1"/>
</dbReference>
<dbReference type="KEGG" id="tasa:A1Q1_07088"/>
<dbReference type="GO" id="GO:0016150">
    <property type="term" value="F:translation release factor activity, codon nonspecific"/>
    <property type="evidence" value="ECO:0007669"/>
    <property type="project" value="TreeGrafter"/>
</dbReference>
<accession>J5TMS6</accession>
<feature type="domain" description="Prokaryotic-type class I peptide chain release factors" evidence="1">
    <location>
        <begin position="64"/>
        <end position="220"/>
    </location>
</feature>
<reference evidence="2 3" key="1">
    <citation type="journal article" date="2012" name="Eukaryot. Cell">
        <title>Draft genome sequence of CBS 2479, the standard type strain of Trichosporon asahii.</title>
        <authorList>
            <person name="Yang R.Y."/>
            <person name="Li H.T."/>
            <person name="Zhu H."/>
            <person name="Zhou G.P."/>
            <person name="Wang M."/>
            <person name="Wang L."/>
        </authorList>
    </citation>
    <scope>NUCLEOTIDE SEQUENCE [LARGE SCALE GENOMIC DNA]</scope>
    <source>
        <strain evidence="3">ATCC 90039 / CBS 2479 / JCM 2466 / KCTC 7840 / NCYC 2677 / UAMH 7654</strain>
    </source>
</reference>
<protein>
    <recommendedName>
        <fullName evidence="1">Prokaryotic-type class I peptide chain release factors domain-containing protein</fullName>
    </recommendedName>
</protein>
<dbReference type="Pfam" id="PF00472">
    <property type="entry name" value="RF-1"/>
    <property type="match status" value="1"/>
</dbReference>
<dbReference type="OrthoDB" id="270639at2759"/>
<dbReference type="Gene3D" id="3.30.160.20">
    <property type="match status" value="1"/>
</dbReference>
<dbReference type="InterPro" id="IPR000352">
    <property type="entry name" value="Pep_chain_release_fac_I"/>
</dbReference>
<dbReference type="Proteomes" id="UP000002748">
    <property type="component" value="Unassembled WGS sequence"/>
</dbReference>
<dbReference type="GO" id="GO:0070126">
    <property type="term" value="P:mitochondrial translational termination"/>
    <property type="evidence" value="ECO:0007669"/>
    <property type="project" value="TreeGrafter"/>
</dbReference>
<sequence>MILRHTLSIWGLSREHGLRGFTSTAARLGKASKVSKELASLRTLSTDDDHKSARAWVDGFTLEDVPKEELDVSYARSSGPGGQHVNKTNSKAVVRIDIHKAKWLPPFVLPALQKTLPTIPAPPGAYFPMVRDLCPTNGRLKSANAQQYYHAPNLLFQCQTSRSAPQNLDRALSNLHSTIVSAARSLIRGETSPEQRQRVAALAAAEKERRKEFKMKAKAKKGARRGDF</sequence>
<dbReference type="GO" id="GO:0005762">
    <property type="term" value="C:mitochondrial large ribosomal subunit"/>
    <property type="evidence" value="ECO:0007669"/>
    <property type="project" value="TreeGrafter"/>
</dbReference>
<dbReference type="InterPro" id="IPR052104">
    <property type="entry name" value="Mito_Release_Factor_mL62"/>
</dbReference>
<organism evidence="2 3">
    <name type="scientific">Trichosporon asahii var. asahii (strain ATCC 90039 / CBS 2479 / JCM 2466 / KCTC 7840 / NBRC 103889/ NCYC 2677 / UAMH 7654)</name>
    <name type="common">Yeast</name>
    <dbReference type="NCBI Taxonomy" id="1186058"/>
    <lineage>
        <taxon>Eukaryota</taxon>
        <taxon>Fungi</taxon>
        <taxon>Dikarya</taxon>
        <taxon>Basidiomycota</taxon>
        <taxon>Agaricomycotina</taxon>
        <taxon>Tremellomycetes</taxon>
        <taxon>Trichosporonales</taxon>
        <taxon>Trichosporonaceae</taxon>
        <taxon>Trichosporon</taxon>
    </lineage>
</organism>
<dbReference type="PANTHER" id="PTHR11075">
    <property type="entry name" value="PEPTIDE CHAIN RELEASE FACTOR"/>
    <property type="match status" value="1"/>
</dbReference>
<dbReference type="VEuPathDB" id="FungiDB:A1Q1_07088"/>
<evidence type="ECO:0000259" key="1">
    <source>
        <dbReference type="Pfam" id="PF00472"/>
    </source>
</evidence>
<dbReference type="HOGENOM" id="CLU_089470_0_1_1"/>
<dbReference type="AlphaFoldDB" id="J5TMS6"/>
<dbReference type="GeneID" id="25990600"/>
<comment type="caution">
    <text evidence="2">The sequence shown here is derived from an EMBL/GenBank/DDBJ whole genome shotgun (WGS) entry which is preliminary data.</text>
</comment>